<dbReference type="AlphaFoldDB" id="A0A8S9JV21"/>
<accession>A0A8S9JV21</accession>
<feature type="compositionally biased region" description="Low complexity" evidence="1">
    <location>
        <begin position="181"/>
        <end position="201"/>
    </location>
</feature>
<dbReference type="GO" id="GO:0043531">
    <property type="term" value="F:ADP binding"/>
    <property type="evidence" value="ECO:0007669"/>
    <property type="project" value="InterPro"/>
</dbReference>
<gene>
    <name evidence="3" type="ORF">F2Q70_00034608</name>
</gene>
<feature type="region of interest" description="Disordered" evidence="1">
    <location>
        <begin position="178"/>
        <end position="223"/>
    </location>
</feature>
<dbReference type="InterPro" id="IPR027417">
    <property type="entry name" value="P-loop_NTPase"/>
</dbReference>
<name>A0A8S9JV21_BRACR</name>
<dbReference type="Pfam" id="PF00931">
    <property type="entry name" value="NB-ARC"/>
    <property type="match status" value="1"/>
</dbReference>
<protein>
    <recommendedName>
        <fullName evidence="2">NB-ARC domain-containing protein</fullName>
    </recommendedName>
</protein>
<dbReference type="EMBL" id="QGKY02000246">
    <property type="protein sequence ID" value="KAF2585682.1"/>
    <property type="molecule type" value="Genomic_DNA"/>
</dbReference>
<dbReference type="PANTHER" id="PTHR23155:SF1205">
    <property type="entry name" value="DISEASE RESISTANCE PROTEIN RPM1"/>
    <property type="match status" value="1"/>
</dbReference>
<dbReference type="PANTHER" id="PTHR23155">
    <property type="entry name" value="DISEASE RESISTANCE PROTEIN RP"/>
    <property type="match status" value="1"/>
</dbReference>
<feature type="domain" description="NB-ARC" evidence="2">
    <location>
        <begin position="236"/>
        <end position="420"/>
    </location>
</feature>
<feature type="compositionally biased region" description="Basic and acidic residues" evidence="1">
    <location>
        <begin position="212"/>
        <end position="223"/>
    </location>
</feature>
<evidence type="ECO:0000313" key="3">
    <source>
        <dbReference type="EMBL" id="KAF2585682.1"/>
    </source>
</evidence>
<dbReference type="InterPro" id="IPR002182">
    <property type="entry name" value="NB-ARC"/>
</dbReference>
<dbReference type="Pfam" id="PF04578">
    <property type="entry name" value="DUF594"/>
    <property type="match status" value="1"/>
</dbReference>
<dbReference type="SUPFAM" id="SSF52540">
    <property type="entry name" value="P-loop containing nucleoside triphosphate hydrolases"/>
    <property type="match status" value="1"/>
</dbReference>
<dbReference type="InterPro" id="IPR044974">
    <property type="entry name" value="Disease_R_plants"/>
</dbReference>
<organism evidence="3">
    <name type="scientific">Brassica cretica</name>
    <name type="common">Mustard</name>
    <dbReference type="NCBI Taxonomy" id="69181"/>
    <lineage>
        <taxon>Eukaryota</taxon>
        <taxon>Viridiplantae</taxon>
        <taxon>Streptophyta</taxon>
        <taxon>Embryophyta</taxon>
        <taxon>Tracheophyta</taxon>
        <taxon>Spermatophyta</taxon>
        <taxon>Magnoliopsida</taxon>
        <taxon>eudicotyledons</taxon>
        <taxon>Gunneridae</taxon>
        <taxon>Pentapetalae</taxon>
        <taxon>rosids</taxon>
        <taxon>malvids</taxon>
        <taxon>Brassicales</taxon>
        <taxon>Brassicaceae</taxon>
        <taxon>Brassiceae</taxon>
        <taxon>Brassica</taxon>
    </lineage>
</organism>
<dbReference type="GO" id="GO:0098542">
    <property type="term" value="P:defense response to other organism"/>
    <property type="evidence" value="ECO:0007669"/>
    <property type="project" value="TreeGrafter"/>
</dbReference>
<proteinExistence type="predicted"/>
<sequence length="521" mass="58651">MMYLLIVQPSLMSTVAGVRFRDARAEAKNLQEAKKLFQRTHVADSRDAKIACEAIIASYKSVEEMNENAIEYSSKSQLKQHAAQLNKGGELINLVWLLMAHFGYSESSSGPLRKILEADSFLTEPPLLVLFNRLSLLPETQEMVKDVDDKESPPDIDKRLFMIGSSFGIKYGSWLNEKPSESSSKGKNKSSTNGGSSAATPDTSKGRRSKTSRVETRPDLPDKPIHGFVNESLFLKNFLLKRKGSEEFKTLAIVGKFGVGKTTLCQDVFNDKDVKEAYLPRIWVSMYSEETKEGEGDQKVAVLKRILRSLGVEDEALDSIRTEADEEKRKNAEERKIDEETVEEKELFRLLNALNSNLLGKKYLVVLDDAWEDNEWSQRLDGEETQQEKTHLSCGFPKGFGGRVIVTSRDEGLAKKIVGEVQRLFPRSDVESVWKIYKDAFGEPLKDENGEVMRDAAGKPMENAIEKHVIGKDGTPTKWVVNPRYPGRYKKELMDKSGGVPWAAQMLANIEPLKNDEDKDM</sequence>
<comment type="caution">
    <text evidence="3">The sequence shown here is derived from an EMBL/GenBank/DDBJ whole genome shotgun (WGS) entry which is preliminary data.</text>
</comment>
<dbReference type="Gene3D" id="3.40.50.300">
    <property type="entry name" value="P-loop containing nucleotide triphosphate hydrolases"/>
    <property type="match status" value="1"/>
</dbReference>
<dbReference type="InterPro" id="IPR007658">
    <property type="entry name" value="DUF594"/>
</dbReference>
<reference evidence="3" key="1">
    <citation type="submission" date="2019-12" db="EMBL/GenBank/DDBJ databases">
        <title>Genome sequencing and annotation of Brassica cretica.</title>
        <authorList>
            <person name="Studholme D.J."/>
            <person name="Sarris P.F."/>
        </authorList>
    </citation>
    <scope>NUCLEOTIDE SEQUENCE</scope>
    <source>
        <strain evidence="3">PFS-102/07</strain>
        <tissue evidence="3">Leaf</tissue>
    </source>
</reference>
<evidence type="ECO:0000259" key="2">
    <source>
        <dbReference type="Pfam" id="PF00931"/>
    </source>
</evidence>
<evidence type="ECO:0000256" key="1">
    <source>
        <dbReference type="SAM" id="MobiDB-lite"/>
    </source>
</evidence>